<reference evidence="2" key="1">
    <citation type="submission" date="2023-02" db="EMBL/GenBank/DDBJ databases">
        <title>Kitasatospora phosalacinea NBRC 14627.</title>
        <authorList>
            <person name="Ichikawa N."/>
            <person name="Sato H."/>
            <person name="Tonouchi N."/>
        </authorList>
    </citation>
    <scope>NUCLEOTIDE SEQUENCE</scope>
    <source>
        <strain evidence="2">NBRC 14627</strain>
    </source>
</reference>
<sequence>MATVASGAAWSMVTHFMNGASWPLTVVAGGCYALATLALLRWGHRRRARRLGLPDASALVDLDRAVKEERIPEDPVLVAALRRVVRADRAQRRRAWWAWPVLAACVLWSAASLWQRHGQVAGVVTLVFLLCWFPLLFVLDRRQRARLRRLESRLGR</sequence>
<evidence type="ECO:0000256" key="1">
    <source>
        <dbReference type="SAM" id="Phobius"/>
    </source>
</evidence>
<keyword evidence="1" id="KW-0472">Membrane</keyword>
<evidence type="ECO:0000313" key="3">
    <source>
        <dbReference type="Proteomes" id="UP001165041"/>
    </source>
</evidence>
<proteinExistence type="predicted"/>
<accession>A0A9W6QBI6</accession>
<feature type="transmembrane region" description="Helical" evidence="1">
    <location>
        <begin position="96"/>
        <end position="114"/>
    </location>
</feature>
<dbReference type="Proteomes" id="UP001165041">
    <property type="component" value="Unassembled WGS sequence"/>
</dbReference>
<keyword evidence="1" id="KW-0812">Transmembrane</keyword>
<keyword evidence="1" id="KW-1133">Transmembrane helix</keyword>
<feature type="transmembrane region" description="Helical" evidence="1">
    <location>
        <begin position="20"/>
        <end position="40"/>
    </location>
</feature>
<dbReference type="EMBL" id="BSSA01000028">
    <property type="protein sequence ID" value="GLW73762.1"/>
    <property type="molecule type" value="Genomic_DNA"/>
</dbReference>
<gene>
    <name evidence="2" type="ORF">Kpho02_60600</name>
</gene>
<organism evidence="2 3">
    <name type="scientific">Kitasatospora phosalacinea</name>
    <dbReference type="NCBI Taxonomy" id="2065"/>
    <lineage>
        <taxon>Bacteria</taxon>
        <taxon>Bacillati</taxon>
        <taxon>Actinomycetota</taxon>
        <taxon>Actinomycetes</taxon>
        <taxon>Kitasatosporales</taxon>
        <taxon>Streptomycetaceae</taxon>
        <taxon>Kitasatospora</taxon>
    </lineage>
</organism>
<feature type="transmembrane region" description="Helical" evidence="1">
    <location>
        <begin position="120"/>
        <end position="139"/>
    </location>
</feature>
<dbReference type="AlphaFoldDB" id="A0A9W6QBI6"/>
<comment type="caution">
    <text evidence="2">The sequence shown here is derived from an EMBL/GenBank/DDBJ whole genome shotgun (WGS) entry which is preliminary data.</text>
</comment>
<name>A0A9W6QBI6_9ACTN</name>
<evidence type="ECO:0000313" key="2">
    <source>
        <dbReference type="EMBL" id="GLW73762.1"/>
    </source>
</evidence>
<protein>
    <submittedName>
        <fullName evidence="2">Uncharacterized protein</fullName>
    </submittedName>
</protein>